<dbReference type="eggNOG" id="KOG0017">
    <property type="taxonomic scope" value="Eukaryota"/>
</dbReference>
<feature type="region of interest" description="Disordered" evidence="1">
    <location>
        <begin position="202"/>
        <end position="228"/>
    </location>
</feature>
<feature type="domain" description="Reverse transcriptase" evidence="2">
    <location>
        <begin position="365"/>
        <end position="581"/>
    </location>
</feature>
<feature type="non-terminal residue" evidence="3">
    <location>
        <position position="887"/>
    </location>
</feature>
<dbReference type="AlphaFoldDB" id="E3NT67"/>
<evidence type="ECO:0000256" key="1">
    <source>
        <dbReference type="SAM" id="MobiDB-lite"/>
    </source>
</evidence>
<dbReference type="STRING" id="31234.E3NT67"/>
<evidence type="ECO:0000259" key="2">
    <source>
        <dbReference type="PROSITE" id="PS50878"/>
    </source>
</evidence>
<dbReference type="Proteomes" id="UP000008281">
    <property type="component" value="Unassembled WGS sequence"/>
</dbReference>
<dbReference type="SUPFAM" id="SSF56672">
    <property type="entry name" value="DNA/RNA polymerases"/>
    <property type="match status" value="1"/>
</dbReference>
<dbReference type="PROSITE" id="PS50878">
    <property type="entry name" value="RT_POL"/>
    <property type="match status" value="1"/>
</dbReference>
<dbReference type="InterPro" id="IPR000477">
    <property type="entry name" value="RT_dom"/>
</dbReference>
<dbReference type="Pfam" id="PF05380">
    <property type="entry name" value="Peptidase_A17"/>
    <property type="match status" value="1"/>
</dbReference>
<feature type="region of interest" description="Disordered" evidence="1">
    <location>
        <begin position="862"/>
        <end position="887"/>
    </location>
</feature>
<dbReference type="InParanoid" id="E3NT67"/>
<dbReference type="InterPro" id="IPR043128">
    <property type="entry name" value="Rev_trsase/Diguanyl_cyclase"/>
</dbReference>
<dbReference type="InterPro" id="IPR043502">
    <property type="entry name" value="DNA/RNA_pol_sf"/>
</dbReference>
<sequence>MSTPDIPTTIEDSTQNTVSLNLQTNITTITVNLSVISDPHYTLPFLQLLTPSGARLNALVDSGATTSLIAKPAVLRLRCPVHYQKLVNFRGFISSSGPQQVKFYKLDIMDKSGKAWSTILPEYPQLPTVVKAPTFSQKNLEYLIQKNFDQQQLTGLQKFNGKPIDLIIGNNVLPTLLSTSTRHVLPSGRIVEDTQVGVITHPSPVPDALQRATETQDDSSDQNNDYNESYINTIDMSDYDRPEELSVEISQSPQVTNARLDWLLEQSWKLEVLGIEPPTAILQRVQLNQDLILKYKKTAILDKDNKLYVQFPFNGKEATLHDNYLVAVKRLISLLEVQLASMTDRATYNNIIQQQLISGIIELVPENEQHIGPHYYIPHRVVIKPDAQNTKLRIVLDASSHMKNEQSLNQCIHPGPSILKSILGILFRSRTKPYLMIADLEKAFHQVRLQPQHRNCTKFLWLKDHTKPATPDNIVTYRFTRLPFGITASPFLLAITILRYMELNPHPIHEKITQNLYVDNVMFTPESTEELLKNYQESVATFSSMHMRLRDYLCNNKTVMNAIPEEDRSKSTICKLLGHHWDANKDTLTIKIAQPPEGIPTKRQLASFIASTYDPQGLISPLGVASKSLMAKVWKYKLKWKDPLPTTLLSDWEKIKAAITAKSYTVPRRITPAQGFTNASLVMFSDASKDHYATCAYLRFECQDNTTQVQLLFSKTRIKPMNNEHLTIPRMELLGVLTAVNAASTILTEVNITLSSITFFCDNTAVLNWVQHKNSSDKWVSNRVRAITELEQEFTKKKLSPTFRYVATDKNPADIASRGATLQQIKESNLWQHGPEFLLQDQAYWPKSLEQSPEDPKEFHFFTLDTSAPPFPPHRGLPSEYPPHTLE</sequence>
<dbReference type="Gene3D" id="3.30.70.270">
    <property type="match status" value="1"/>
</dbReference>
<dbReference type="PANTHER" id="PTHR47331">
    <property type="entry name" value="PHD-TYPE DOMAIN-CONTAINING PROTEIN"/>
    <property type="match status" value="1"/>
</dbReference>
<protein>
    <recommendedName>
        <fullName evidence="2">Reverse transcriptase domain-containing protein</fullName>
    </recommendedName>
</protein>
<dbReference type="OrthoDB" id="429521at2759"/>
<reference evidence="3" key="1">
    <citation type="submission" date="2007-07" db="EMBL/GenBank/DDBJ databases">
        <title>PCAP assembly of the Caenorhabditis remanei genome.</title>
        <authorList>
            <consortium name="The Caenorhabditis remanei Sequencing Consortium"/>
            <person name="Wilson R.K."/>
        </authorList>
    </citation>
    <scope>NUCLEOTIDE SEQUENCE [LARGE SCALE GENOMIC DNA]</scope>
    <source>
        <strain evidence="3">PB4641</strain>
    </source>
</reference>
<evidence type="ECO:0000313" key="4">
    <source>
        <dbReference type="Proteomes" id="UP000008281"/>
    </source>
</evidence>
<accession>E3NT67</accession>
<proteinExistence type="predicted"/>
<dbReference type="Pfam" id="PF00078">
    <property type="entry name" value="RVT_1"/>
    <property type="match status" value="1"/>
</dbReference>
<dbReference type="PROSITE" id="PS00141">
    <property type="entry name" value="ASP_PROTEASE"/>
    <property type="match status" value="1"/>
</dbReference>
<dbReference type="GO" id="GO:0004190">
    <property type="term" value="F:aspartic-type endopeptidase activity"/>
    <property type="evidence" value="ECO:0007669"/>
    <property type="project" value="InterPro"/>
</dbReference>
<keyword evidence="4" id="KW-1185">Reference proteome</keyword>
<name>E3NT67_CAERE</name>
<organism evidence="4">
    <name type="scientific">Caenorhabditis remanei</name>
    <name type="common">Caenorhabditis vulgaris</name>
    <dbReference type="NCBI Taxonomy" id="31234"/>
    <lineage>
        <taxon>Eukaryota</taxon>
        <taxon>Metazoa</taxon>
        <taxon>Ecdysozoa</taxon>
        <taxon>Nematoda</taxon>
        <taxon>Chromadorea</taxon>
        <taxon>Rhabditida</taxon>
        <taxon>Rhabditina</taxon>
        <taxon>Rhabditomorpha</taxon>
        <taxon>Rhabditoidea</taxon>
        <taxon>Rhabditidae</taxon>
        <taxon>Peloderinae</taxon>
        <taxon>Caenorhabditis</taxon>
    </lineage>
</organism>
<dbReference type="PANTHER" id="PTHR47331:SF1">
    <property type="entry name" value="GAG-LIKE PROTEIN"/>
    <property type="match status" value="1"/>
</dbReference>
<dbReference type="OMA" id="NEQSTHT"/>
<dbReference type="Gene3D" id="3.10.10.10">
    <property type="entry name" value="HIV Type 1 Reverse Transcriptase, subunit A, domain 1"/>
    <property type="match status" value="1"/>
</dbReference>
<gene>
    <name evidence="3" type="ORF">CRE_27987</name>
</gene>
<dbReference type="EMBL" id="DS270123">
    <property type="protein sequence ID" value="EFO91673.1"/>
    <property type="molecule type" value="Genomic_DNA"/>
</dbReference>
<dbReference type="HOGENOM" id="CLU_000526_5_2_1"/>
<evidence type="ECO:0000313" key="3">
    <source>
        <dbReference type="EMBL" id="EFO91673.1"/>
    </source>
</evidence>
<dbReference type="GO" id="GO:0006508">
    <property type="term" value="P:proteolysis"/>
    <property type="evidence" value="ECO:0007669"/>
    <property type="project" value="InterPro"/>
</dbReference>
<dbReference type="InterPro" id="IPR001969">
    <property type="entry name" value="Aspartic_peptidase_AS"/>
</dbReference>
<dbReference type="InterPro" id="IPR008042">
    <property type="entry name" value="Retrotrans_Pao"/>
</dbReference>